<gene>
    <name evidence="1" type="ORF">GCM10023340_28530</name>
</gene>
<dbReference type="Proteomes" id="UP001500221">
    <property type="component" value="Unassembled WGS sequence"/>
</dbReference>
<comment type="caution">
    <text evidence="1">The sequence shown here is derived from an EMBL/GenBank/DDBJ whole genome shotgun (WGS) entry which is preliminary data.</text>
</comment>
<name>A0ABP9PR79_9ACTN</name>
<dbReference type="EMBL" id="BAABKG010000003">
    <property type="protein sequence ID" value="GAA5150777.1"/>
    <property type="molecule type" value="Genomic_DNA"/>
</dbReference>
<protein>
    <submittedName>
        <fullName evidence="1">Uncharacterized protein</fullName>
    </submittedName>
</protein>
<sequence length="166" mass="18336">MRRPTRRPPRPDLPVGSGERLLAWAHTTDGGAVGGTRDAFYLPERLPWEQVEAADWDVDTTTLTVTEVGRWGEVRPRHRLELDDPDRLLQLVRERVTASVVLVRHVPVDGRRGLRVVARRAPGRLDGPDDLAWVYEFDAGVDPDDPAVRLAAAEALAAARAEVGLG</sequence>
<dbReference type="RefSeq" id="WP_345459671.1">
    <property type="nucleotide sequence ID" value="NZ_BAABKG010000003.1"/>
</dbReference>
<proteinExistence type="predicted"/>
<evidence type="ECO:0000313" key="1">
    <source>
        <dbReference type="EMBL" id="GAA5150777.1"/>
    </source>
</evidence>
<reference evidence="2" key="1">
    <citation type="journal article" date="2019" name="Int. J. Syst. Evol. Microbiol.">
        <title>The Global Catalogue of Microorganisms (GCM) 10K type strain sequencing project: providing services to taxonomists for standard genome sequencing and annotation.</title>
        <authorList>
            <consortium name="The Broad Institute Genomics Platform"/>
            <consortium name="The Broad Institute Genome Sequencing Center for Infectious Disease"/>
            <person name="Wu L."/>
            <person name="Ma J."/>
        </authorList>
    </citation>
    <scope>NUCLEOTIDE SEQUENCE [LARGE SCALE GENOMIC DNA]</scope>
    <source>
        <strain evidence="2">JCM 18459</strain>
    </source>
</reference>
<keyword evidence="2" id="KW-1185">Reference proteome</keyword>
<organism evidence="1 2">
    <name type="scientific">Nocardioides marinquilinus</name>
    <dbReference type="NCBI Taxonomy" id="1210400"/>
    <lineage>
        <taxon>Bacteria</taxon>
        <taxon>Bacillati</taxon>
        <taxon>Actinomycetota</taxon>
        <taxon>Actinomycetes</taxon>
        <taxon>Propionibacteriales</taxon>
        <taxon>Nocardioidaceae</taxon>
        <taxon>Nocardioides</taxon>
    </lineage>
</organism>
<evidence type="ECO:0000313" key="2">
    <source>
        <dbReference type="Proteomes" id="UP001500221"/>
    </source>
</evidence>
<accession>A0ABP9PR79</accession>